<reference evidence="2 3" key="1">
    <citation type="journal article" date="2024" name="BMC Genomics">
        <title>Genome assembly of redclaw crayfish (Cherax quadricarinatus) provides insights into its immune adaptation and hypoxia tolerance.</title>
        <authorList>
            <person name="Liu Z."/>
            <person name="Zheng J."/>
            <person name="Li H."/>
            <person name="Fang K."/>
            <person name="Wang S."/>
            <person name="He J."/>
            <person name="Zhou D."/>
            <person name="Weng S."/>
            <person name="Chi M."/>
            <person name="Gu Z."/>
            <person name="He J."/>
            <person name="Li F."/>
            <person name="Wang M."/>
        </authorList>
    </citation>
    <scope>NUCLEOTIDE SEQUENCE [LARGE SCALE GENOMIC DNA]</scope>
    <source>
        <strain evidence="2">ZL_2023a</strain>
    </source>
</reference>
<dbReference type="AlphaFoldDB" id="A0AAW0X8D2"/>
<feature type="chain" id="PRO_5043866932" evidence="1">
    <location>
        <begin position="21"/>
        <end position="154"/>
    </location>
</feature>
<accession>A0AAW0X8D2</accession>
<gene>
    <name evidence="2" type="ORF">OTU49_002993</name>
</gene>
<protein>
    <submittedName>
        <fullName evidence="2">Uncharacterized protein</fullName>
    </submittedName>
</protein>
<name>A0AAW0X8D2_CHEQU</name>
<evidence type="ECO:0000256" key="1">
    <source>
        <dbReference type="SAM" id="SignalP"/>
    </source>
</evidence>
<feature type="signal peptide" evidence="1">
    <location>
        <begin position="1"/>
        <end position="20"/>
    </location>
</feature>
<organism evidence="2 3">
    <name type="scientific">Cherax quadricarinatus</name>
    <name type="common">Australian red claw crayfish</name>
    <dbReference type="NCBI Taxonomy" id="27406"/>
    <lineage>
        <taxon>Eukaryota</taxon>
        <taxon>Metazoa</taxon>
        <taxon>Ecdysozoa</taxon>
        <taxon>Arthropoda</taxon>
        <taxon>Crustacea</taxon>
        <taxon>Multicrustacea</taxon>
        <taxon>Malacostraca</taxon>
        <taxon>Eumalacostraca</taxon>
        <taxon>Eucarida</taxon>
        <taxon>Decapoda</taxon>
        <taxon>Pleocyemata</taxon>
        <taxon>Astacidea</taxon>
        <taxon>Parastacoidea</taxon>
        <taxon>Parastacidae</taxon>
        <taxon>Cherax</taxon>
    </lineage>
</organism>
<dbReference type="EMBL" id="JARKIK010000033">
    <property type="protein sequence ID" value="KAK8740612.1"/>
    <property type="molecule type" value="Genomic_DNA"/>
</dbReference>
<keyword evidence="3" id="KW-1185">Reference proteome</keyword>
<sequence length="154" mass="17047">ASVLSLTVIHLLRVAVLQEASHLVQYSHVFPSSMLCTDIKMSVGVSTAALVSLPRTRKWVTLYLTDMSDIDVSHACEVFQKLQPPGGYRNIICEFSKLTMEGIQDVIHGLADHSVTVKQWLTVTTTVTINEEQHEQLCNMATETLACDFLINAS</sequence>
<evidence type="ECO:0000313" key="2">
    <source>
        <dbReference type="EMBL" id="KAK8740612.1"/>
    </source>
</evidence>
<comment type="caution">
    <text evidence="2">The sequence shown here is derived from an EMBL/GenBank/DDBJ whole genome shotgun (WGS) entry which is preliminary data.</text>
</comment>
<feature type="non-terminal residue" evidence="2">
    <location>
        <position position="1"/>
    </location>
</feature>
<keyword evidence="1" id="KW-0732">Signal</keyword>
<proteinExistence type="predicted"/>
<evidence type="ECO:0000313" key="3">
    <source>
        <dbReference type="Proteomes" id="UP001445076"/>
    </source>
</evidence>
<dbReference type="Proteomes" id="UP001445076">
    <property type="component" value="Unassembled WGS sequence"/>
</dbReference>